<dbReference type="GO" id="GO:0016020">
    <property type="term" value="C:membrane"/>
    <property type="evidence" value="ECO:0007669"/>
    <property type="project" value="UniProtKB-SubCell"/>
</dbReference>
<comment type="caution">
    <text evidence="11">The sequence shown here is derived from an EMBL/GenBank/DDBJ whole genome shotgun (WGS) entry which is preliminary data.</text>
</comment>
<evidence type="ECO:0000256" key="4">
    <source>
        <dbReference type="ARBA" id="ARBA00022746"/>
    </source>
</evidence>
<evidence type="ECO:0000256" key="6">
    <source>
        <dbReference type="ARBA" id="ARBA00023136"/>
    </source>
</evidence>
<comment type="subcellular location">
    <subcellularLocation>
        <location evidence="1">Membrane</location>
        <topology evidence="1">Multi-pass membrane protein</topology>
    </subcellularLocation>
</comment>
<keyword evidence="7" id="KW-0413">Isomerase</keyword>
<gene>
    <name evidence="10" type="ORF">GCM10009545_33390</name>
    <name evidence="11" type="ORF">GCM10011581_31550</name>
</gene>
<feature type="transmembrane region" description="Helical" evidence="8">
    <location>
        <begin position="6"/>
        <end position="26"/>
    </location>
</feature>
<evidence type="ECO:0000256" key="3">
    <source>
        <dbReference type="ARBA" id="ARBA00022692"/>
    </source>
</evidence>
<dbReference type="EMBL" id="BAAAHC010000013">
    <property type="protein sequence ID" value="GAA0528369.1"/>
    <property type="molecule type" value="Genomic_DNA"/>
</dbReference>
<evidence type="ECO:0000256" key="1">
    <source>
        <dbReference type="ARBA" id="ARBA00004141"/>
    </source>
</evidence>
<dbReference type="Proteomes" id="UP000597989">
    <property type="component" value="Unassembled WGS sequence"/>
</dbReference>
<organism evidence="11 12">
    <name type="scientific">Saccharopolyspora thermophila</name>
    <dbReference type="NCBI Taxonomy" id="89367"/>
    <lineage>
        <taxon>Bacteria</taxon>
        <taxon>Bacillati</taxon>
        <taxon>Actinomycetota</taxon>
        <taxon>Actinomycetes</taxon>
        <taxon>Pseudonocardiales</taxon>
        <taxon>Pseudonocardiaceae</taxon>
        <taxon>Saccharopolyspora</taxon>
    </lineage>
</organism>
<dbReference type="Proteomes" id="UP001500220">
    <property type="component" value="Unassembled WGS sequence"/>
</dbReference>
<dbReference type="EMBL" id="BMMT01000010">
    <property type="protein sequence ID" value="GGI92115.1"/>
    <property type="molecule type" value="Genomic_DNA"/>
</dbReference>
<evidence type="ECO:0000256" key="8">
    <source>
        <dbReference type="SAM" id="Phobius"/>
    </source>
</evidence>
<evidence type="ECO:0000313" key="13">
    <source>
        <dbReference type="Proteomes" id="UP001500220"/>
    </source>
</evidence>
<evidence type="ECO:0000259" key="9">
    <source>
        <dbReference type="Pfam" id="PF18916"/>
    </source>
</evidence>
<proteinExistence type="predicted"/>
<dbReference type="InterPro" id="IPR017825">
    <property type="entry name" value="Lycopene_cyclase_dom"/>
</dbReference>
<keyword evidence="4" id="KW-0125">Carotenoid biosynthesis</keyword>
<evidence type="ECO:0000313" key="12">
    <source>
        <dbReference type="Proteomes" id="UP000597989"/>
    </source>
</evidence>
<dbReference type="GO" id="GO:0016117">
    <property type="term" value="P:carotenoid biosynthetic process"/>
    <property type="evidence" value="ECO:0007669"/>
    <property type="project" value="UniProtKB-KW"/>
</dbReference>
<name>A0A917NDG5_9PSEU</name>
<keyword evidence="13" id="KW-1185">Reference proteome</keyword>
<reference evidence="10" key="4">
    <citation type="submission" date="2023-12" db="EMBL/GenBank/DDBJ databases">
        <authorList>
            <person name="Sun Q."/>
            <person name="Inoue M."/>
        </authorList>
    </citation>
    <scope>NUCLEOTIDE SEQUENCE</scope>
    <source>
        <strain evidence="10">JCM 10664</strain>
    </source>
</reference>
<accession>A0A917NDG5</accession>
<reference evidence="10 13" key="2">
    <citation type="journal article" date="2019" name="Int. J. Syst. Evol. Microbiol.">
        <title>The Global Catalogue of Microorganisms (GCM) 10K type strain sequencing project: providing services to taxonomists for standard genome sequencing and annotation.</title>
        <authorList>
            <consortium name="The Broad Institute Genomics Platform"/>
            <consortium name="The Broad Institute Genome Sequencing Center for Infectious Disease"/>
            <person name="Wu L."/>
            <person name="Ma J."/>
        </authorList>
    </citation>
    <scope>NUCLEOTIDE SEQUENCE [LARGE SCALE GENOMIC DNA]</scope>
    <source>
        <strain evidence="10 13">JCM 10664</strain>
    </source>
</reference>
<feature type="transmembrane region" description="Helical" evidence="8">
    <location>
        <begin position="38"/>
        <end position="60"/>
    </location>
</feature>
<keyword evidence="3 8" id="KW-0812">Transmembrane</keyword>
<comment type="pathway">
    <text evidence="2">Carotenoid biosynthesis.</text>
</comment>
<dbReference type="RefSeq" id="WP_188988326.1">
    <property type="nucleotide sequence ID" value="NZ_BAAAHC010000013.1"/>
</dbReference>
<dbReference type="Pfam" id="PF18916">
    <property type="entry name" value="Lycopene_cyc"/>
    <property type="match status" value="1"/>
</dbReference>
<evidence type="ECO:0000256" key="5">
    <source>
        <dbReference type="ARBA" id="ARBA00022989"/>
    </source>
</evidence>
<evidence type="ECO:0000313" key="10">
    <source>
        <dbReference type="EMBL" id="GAA0528369.1"/>
    </source>
</evidence>
<protein>
    <submittedName>
        <fullName evidence="10 11">Lycopene cyclase</fullName>
    </submittedName>
</protein>
<dbReference type="NCBIfam" id="TIGR03462">
    <property type="entry name" value="CarR_dom_SF"/>
    <property type="match status" value="1"/>
</dbReference>
<dbReference type="GO" id="GO:0045436">
    <property type="term" value="F:lycopene beta cyclase activity"/>
    <property type="evidence" value="ECO:0007669"/>
    <property type="project" value="UniProtKB-ARBA"/>
</dbReference>
<reference evidence="11 12" key="1">
    <citation type="journal article" date="2014" name="Int. J. Syst. Evol. Microbiol.">
        <title>Complete genome sequence of Corynebacterium casei LMG S-19264T (=DSM 44701T), isolated from a smear-ripened cheese.</title>
        <authorList>
            <consortium name="US DOE Joint Genome Institute (JGI-PGF)"/>
            <person name="Walter F."/>
            <person name="Albersmeier A."/>
            <person name="Kalinowski J."/>
            <person name="Ruckert C."/>
        </authorList>
    </citation>
    <scope>NUCLEOTIDE SEQUENCE [LARGE SCALE GENOMIC DNA]</scope>
    <source>
        <strain evidence="11 12">CGMCC 4.7206</strain>
    </source>
</reference>
<sequence>MTEQWQYLLVMAACLLVTVPLEFLGARVYRNPARLARAVLPVAAVFLAWDAIAIAARVWTFNPRYVTGLRPVFGVPLEELVFFLVVPACALLVHGCVRALLRRSGQPSGGRLR</sequence>
<feature type="transmembrane region" description="Helical" evidence="8">
    <location>
        <begin position="80"/>
        <end position="101"/>
    </location>
</feature>
<dbReference type="AlphaFoldDB" id="A0A917NDG5"/>
<dbReference type="GO" id="GO:0016872">
    <property type="term" value="F:intramolecular lyase activity"/>
    <property type="evidence" value="ECO:0007669"/>
    <property type="project" value="InterPro"/>
</dbReference>
<keyword evidence="5 8" id="KW-1133">Transmembrane helix</keyword>
<evidence type="ECO:0000313" key="11">
    <source>
        <dbReference type="EMBL" id="GGI92115.1"/>
    </source>
</evidence>
<evidence type="ECO:0000256" key="2">
    <source>
        <dbReference type="ARBA" id="ARBA00004829"/>
    </source>
</evidence>
<feature type="domain" description="Lycopene cyclase" evidence="9">
    <location>
        <begin position="7"/>
        <end position="95"/>
    </location>
</feature>
<reference evidence="11" key="3">
    <citation type="submission" date="2020-09" db="EMBL/GenBank/DDBJ databases">
        <authorList>
            <person name="Sun Q."/>
            <person name="Zhou Y."/>
        </authorList>
    </citation>
    <scope>NUCLEOTIDE SEQUENCE</scope>
    <source>
        <strain evidence="11">CGMCC 4.7206</strain>
    </source>
</reference>
<evidence type="ECO:0000256" key="7">
    <source>
        <dbReference type="ARBA" id="ARBA00023235"/>
    </source>
</evidence>
<keyword evidence="6 8" id="KW-0472">Membrane</keyword>